<comment type="caution">
    <text evidence="1">The sequence shown here is derived from an EMBL/GenBank/DDBJ whole genome shotgun (WGS) entry which is preliminary data.</text>
</comment>
<dbReference type="InterPro" id="IPR032466">
    <property type="entry name" value="Metal_Hydrolase"/>
</dbReference>
<dbReference type="EMBL" id="JAMZFT010000004">
    <property type="protein sequence ID" value="MCP1337798.1"/>
    <property type="molecule type" value="Genomic_DNA"/>
</dbReference>
<sequence>MLPGADMLVGAVDNHVHCCPHINARSIDVLTAVRQAADAGMAAIGLMDNFCNTSGYAALAMRELGGLGVEVFGGLIMEPPAGGVSAEAARIALGYGYGAARDGARFISLPTHHTRFIARAEGRSPAYVEACLGIPERGELPDPLPEILDLIAERDVVLNTGHVSGPEAVRVVEAARARGVTRILVPSTHYDAETVRAVTAAGAIAEFSFFFLSHATQVGLTHVDAEKHTVDAVTLPQLAQLIRAAGPEHTILSGDCGVFVLPPPVEGFREFLLLVQSAGFGPEEMRAMSAANAARLFRVGELAA</sequence>
<dbReference type="InterPro" id="IPR046249">
    <property type="entry name" value="DUF6282"/>
</dbReference>
<keyword evidence="2" id="KW-1185">Reference proteome</keyword>
<accession>A0A9J6PH26</accession>
<reference evidence="1" key="1">
    <citation type="submission" date="2022-06" db="EMBL/GenBank/DDBJ databases">
        <title>Isolation and Genomics of Futiania mangrovii gen. nov., sp. nov., a Rare and Metabolically-versatile member in the Class Alphaproteobacteria.</title>
        <authorList>
            <person name="Liu L."/>
            <person name="Huang W.-C."/>
            <person name="Pan J."/>
            <person name="Li J."/>
            <person name="Huang Y."/>
            <person name="Du H."/>
            <person name="Liu Y."/>
            <person name="Li M."/>
        </authorList>
    </citation>
    <scope>NUCLEOTIDE SEQUENCE</scope>
    <source>
        <strain evidence="1">FT118</strain>
    </source>
</reference>
<evidence type="ECO:0000313" key="1">
    <source>
        <dbReference type="EMBL" id="MCP1337798.1"/>
    </source>
</evidence>
<name>A0A9J6PH26_9PROT</name>
<evidence type="ECO:0000313" key="2">
    <source>
        <dbReference type="Proteomes" id="UP001055804"/>
    </source>
</evidence>
<proteinExistence type="predicted"/>
<dbReference type="AlphaFoldDB" id="A0A9J6PH26"/>
<dbReference type="Proteomes" id="UP001055804">
    <property type="component" value="Unassembled WGS sequence"/>
</dbReference>
<organism evidence="1 2">
    <name type="scientific">Futiania mangrovi</name>
    <dbReference type="NCBI Taxonomy" id="2959716"/>
    <lineage>
        <taxon>Bacteria</taxon>
        <taxon>Pseudomonadati</taxon>
        <taxon>Pseudomonadota</taxon>
        <taxon>Alphaproteobacteria</taxon>
        <taxon>Futianiales</taxon>
        <taxon>Futianiaceae</taxon>
        <taxon>Futiania</taxon>
    </lineage>
</organism>
<dbReference type="SUPFAM" id="SSF51556">
    <property type="entry name" value="Metallo-dependent hydrolases"/>
    <property type="match status" value="1"/>
</dbReference>
<dbReference type="RefSeq" id="WP_269333761.1">
    <property type="nucleotide sequence ID" value="NZ_JAMZFT010000004.1"/>
</dbReference>
<dbReference type="Gene3D" id="3.20.20.140">
    <property type="entry name" value="Metal-dependent hydrolases"/>
    <property type="match status" value="1"/>
</dbReference>
<gene>
    <name evidence="1" type="ORF">NJQ99_15360</name>
</gene>
<protein>
    <submittedName>
        <fullName evidence="1">DUF6282 family protein</fullName>
    </submittedName>
</protein>
<dbReference type="Pfam" id="PF19799">
    <property type="entry name" value="DUF6282"/>
    <property type="match status" value="1"/>
</dbReference>